<dbReference type="HAMAP" id="MF_01148">
    <property type="entry name" value="Lnt"/>
    <property type="match status" value="1"/>
</dbReference>
<dbReference type="Gene3D" id="3.60.110.10">
    <property type="entry name" value="Carbon-nitrogen hydrolase"/>
    <property type="match status" value="1"/>
</dbReference>
<evidence type="ECO:0000256" key="5">
    <source>
        <dbReference type="ARBA" id="ARBA00022692"/>
    </source>
</evidence>
<feature type="transmembrane region" description="Helical" evidence="9">
    <location>
        <begin position="204"/>
        <end position="224"/>
    </location>
</feature>
<evidence type="ECO:0000256" key="3">
    <source>
        <dbReference type="ARBA" id="ARBA00022475"/>
    </source>
</evidence>
<feature type="transmembrane region" description="Helical" evidence="9">
    <location>
        <begin position="63"/>
        <end position="83"/>
    </location>
</feature>
<keyword evidence="4 9" id="KW-0808">Transferase</keyword>
<keyword evidence="6 9" id="KW-1133">Transmembrane helix</keyword>
<evidence type="ECO:0000259" key="10">
    <source>
        <dbReference type="PROSITE" id="PS50263"/>
    </source>
</evidence>
<dbReference type="SUPFAM" id="SSF56317">
    <property type="entry name" value="Carbon-nitrogen hydrolase"/>
    <property type="match status" value="1"/>
</dbReference>
<dbReference type="GO" id="GO:0005886">
    <property type="term" value="C:plasma membrane"/>
    <property type="evidence" value="ECO:0007669"/>
    <property type="project" value="UniProtKB-SubCell"/>
</dbReference>
<name>A0A7G8BCE9_9BACT</name>
<keyword evidence="3 9" id="KW-1003">Cell membrane</keyword>
<evidence type="ECO:0000313" key="12">
    <source>
        <dbReference type="Proteomes" id="UP000515312"/>
    </source>
</evidence>
<dbReference type="GO" id="GO:0042158">
    <property type="term" value="P:lipoprotein biosynthetic process"/>
    <property type="evidence" value="ECO:0007669"/>
    <property type="project" value="UniProtKB-UniRule"/>
</dbReference>
<dbReference type="InterPro" id="IPR036526">
    <property type="entry name" value="C-N_Hydrolase_sf"/>
</dbReference>
<dbReference type="InterPro" id="IPR045378">
    <property type="entry name" value="LNT_N"/>
</dbReference>
<dbReference type="AlphaFoldDB" id="A0A7G8BCE9"/>
<dbReference type="PANTHER" id="PTHR38686:SF1">
    <property type="entry name" value="APOLIPOPROTEIN N-ACYLTRANSFERASE"/>
    <property type="match status" value="1"/>
</dbReference>
<dbReference type="Pfam" id="PF00795">
    <property type="entry name" value="CN_hydrolase"/>
    <property type="match status" value="1"/>
</dbReference>
<keyword evidence="12" id="KW-1185">Reference proteome</keyword>
<dbReference type="InterPro" id="IPR004563">
    <property type="entry name" value="Apolipo_AcylTrfase"/>
</dbReference>
<feature type="transmembrane region" description="Helical" evidence="9">
    <location>
        <begin position="130"/>
        <end position="151"/>
    </location>
</feature>
<evidence type="ECO:0000256" key="1">
    <source>
        <dbReference type="ARBA" id="ARBA00004651"/>
    </source>
</evidence>
<gene>
    <name evidence="9 11" type="primary">lnt</name>
    <name evidence="11" type="ORF">H7849_13575</name>
</gene>
<dbReference type="PANTHER" id="PTHR38686">
    <property type="entry name" value="APOLIPOPROTEIN N-ACYLTRANSFERASE"/>
    <property type="match status" value="1"/>
</dbReference>
<evidence type="ECO:0000313" key="11">
    <source>
        <dbReference type="EMBL" id="QNI30219.1"/>
    </source>
</evidence>
<feature type="transmembrane region" description="Helical" evidence="9">
    <location>
        <begin position="171"/>
        <end position="197"/>
    </location>
</feature>
<keyword evidence="8 9" id="KW-0012">Acyltransferase</keyword>
<dbReference type="NCBIfam" id="TIGR00546">
    <property type="entry name" value="lnt"/>
    <property type="match status" value="1"/>
</dbReference>
<evidence type="ECO:0000256" key="4">
    <source>
        <dbReference type="ARBA" id="ARBA00022679"/>
    </source>
</evidence>
<evidence type="ECO:0000256" key="7">
    <source>
        <dbReference type="ARBA" id="ARBA00023136"/>
    </source>
</evidence>
<comment type="similarity">
    <text evidence="2 9">Belongs to the CN hydrolase family. Apolipoprotein N-acyltransferase subfamily.</text>
</comment>
<dbReference type="InterPro" id="IPR003010">
    <property type="entry name" value="C-N_Hydrolase"/>
</dbReference>
<reference evidence="11 12" key="1">
    <citation type="submission" date="2020-08" db="EMBL/GenBank/DDBJ databases">
        <title>Edaphobacter telluris sp. nov. and Acidobacterium dinghuensis sp. nov., two acidobacteria isolated from forest soil.</title>
        <authorList>
            <person name="Fu J."/>
            <person name="Qiu L."/>
        </authorList>
    </citation>
    <scope>NUCLEOTIDE SEQUENCE [LARGE SCALE GENOMIC DNA]</scope>
    <source>
        <strain evidence="11">4Y35</strain>
    </source>
</reference>
<dbReference type="PROSITE" id="PS50263">
    <property type="entry name" value="CN_HYDROLASE"/>
    <property type="match status" value="1"/>
</dbReference>
<dbReference type="EMBL" id="CP060394">
    <property type="protein sequence ID" value="QNI30219.1"/>
    <property type="molecule type" value="Genomic_DNA"/>
</dbReference>
<protein>
    <recommendedName>
        <fullName evidence="9">Apolipoprotein N-acyltransferase</fullName>
        <shortName evidence="9">ALP N-acyltransferase</shortName>
        <ecNumber evidence="9">2.3.1.269</ecNumber>
    </recommendedName>
</protein>
<proteinExistence type="inferred from homology"/>
<keyword evidence="7 9" id="KW-0472">Membrane</keyword>
<feature type="transmembrane region" description="Helical" evidence="9">
    <location>
        <begin position="512"/>
        <end position="529"/>
    </location>
</feature>
<dbReference type="UniPathway" id="UPA00666"/>
<dbReference type="CDD" id="cd07571">
    <property type="entry name" value="ALP_N-acyl_transferase"/>
    <property type="match status" value="1"/>
</dbReference>
<comment type="catalytic activity">
    <reaction evidence="9">
        <text>N-terminal S-1,2-diacyl-sn-glyceryl-L-cysteinyl-[lipoprotein] + a glycerophospholipid = N-acyl-S-1,2-diacyl-sn-glyceryl-L-cysteinyl-[lipoprotein] + a 2-acyl-sn-glycero-3-phospholipid + H(+)</text>
        <dbReference type="Rhea" id="RHEA:48228"/>
        <dbReference type="Rhea" id="RHEA-COMP:14681"/>
        <dbReference type="Rhea" id="RHEA-COMP:14684"/>
        <dbReference type="ChEBI" id="CHEBI:15378"/>
        <dbReference type="ChEBI" id="CHEBI:136912"/>
        <dbReference type="ChEBI" id="CHEBI:140656"/>
        <dbReference type="ChEBI" id="CHEBI:140657"/>
        <dbReference type="ChEBI" id="CHEBI:140660"/>
        <dbReference type="EC" id="2.3.1.269"/>
    </reaction>
</comment>
<dbReference type="Pfam" id="PF20154">
    <property type="entry name" value="LNT_N"/>
    <property type="match status" value="1"/>
</dbReference>
<comment type="function">
    <text evidence="9">Catalyzes the phospholipid dependent N-acylation of the N-terminal cysteine of apolipoprotein, the last step in lipoprotein maturation.</text>
</comment>
<dbReference type="Proteomes" id="UP000515312">
    <property type="component" value="Chromosome"/>
</dbReference>
<feature type="transmembrane region" description="Helical" evidence="9">
    <location>
        <begin position="34"/>
        <end position="51"/>
    </location>
</feature>
<dbReference type="RefSeq" id="WP_186739936.1">
    <property type="nucleotide sequence ID" value="NZ_CP060394.1"/>
</dbReference>
<keyword evidence="5 9" id="KW-0812">Transmembrane</keyword>
<evidence type="ECO:0000256" key="6">
    <source>
        <dbReference type="ARBA" id="ARBA00022989"/>
    </source>
</evidence>
<dbReference type="KEGG" id="adin:H7849_13575"/>
<keyword evidence="11" id="KW-0449">Lipoprotein</keyword>
<evidence type="ECO:0000256" key="9">
    <source>
        <dbReference type="HAMAP-Rule" id="MF_01148"/>
    </source>
</evidence>
<sequence>MRTYLRNPIFLGLLSSVLLDLPFPIAGPMPPWRAVFSWIALVPLLYGLLGQRNVAGPRYLRRSALAGYGCGVFWYILNCYWIYDTMHLYGGVPPAGAFGILVLYSLVLGLYFAVFGFLIALCRKAFRTNLFPLVLAPFFWAALEFAASRITSVPWDQLGYAQVDNFLLTRLAPFTGVYGISFVLVAGNALFAAALLTSSLHMRLRIGVGAILFAILLQLGSFSAPKPVATSDYAVLLQPNLDVAVNQAWIGPEWDEHVSWIMEQSQRNCTPAITGMPTRQSAVARQNCGQNTPPPGIVAWPEAPSPFVSDDPRTIALLRSVATANNAPVVAGMFGHDATGTYNSGVFTAPDGNVLGRYDKIHLVPFGEFVPYRDVFFFAKKLTQQLVDLQRGQYRKVFRANGHTFGIFICYESVFADEVRQFAVNGAQVFVNISDDGWYGDTSAPWQHLNMARMRAIENRRWILRDTNNGVTTAIDPAGHVTLSAARHAETTLVVRYGYNDDLTFYTRYGDLFAILCGIITIVAVAMALRPTLRVNLRI</sequence>
<dbReference type="GO" id="GO:0016410">
    <property type="term" value="F:N-acyltransferase activity"/>
    <property type="evidence" value="ECO:0007669"/>
    <property type="project" value="UniProtKB-UniRule"/>
</dbReference>
<organism evidence="11 12">
    <name type="scientific">Alloacidobacterium dinghuense</name>
    <dbReference type="NCBI Taxonomy" id="2763107"/>
    <lineage>
        <taxon>Bacteria</taxon>
        <taxon>Pseudomonadati</taxon>
        <taxon>Acidobacteriota</taxon>
        <taxon>Terriglobia</taxon>
        <taxon>Terriglobales</taxon>
        <taxon>Acidobacteriaceae</taxon>
        <taxon>Alloacidobacterium</taxon>
    </lineage>
</organism>
<evidence type="ECO:0000256" key="2">
    <source>
        <dbReference type="ARBA" id="ARBA00010065"/>
    </source>
</evidence>
<feature type="domain" description="CN hydrolase" evidence="10">
    <location>
        <begin position="239"/>
        <end position="505"/>
    </location>
</feature>
<comment type="subcellular location">
    <subcellularLocation>
        <location evidence="1 9">Cell membrane</location>
        <topology evidence="1 9">Multi-pass membrane protein</topology>
    </subcellularLocation>
</comment>
<evidence type="ECO:0000256" key="8">
    <source>
        <dbReference type="ARBA" id="ARBA00023315"/>
    </source>
</evidence>
<dbReference type="EC" id="2.3.1.269" evidence="9"/>
<comment type="pathway">
    <text evidence="9">Protein modification; lipoprotein biosynthesis (N-acyl transfer).</text>
</comment>
<feature type="transmembrane region" description="Helical" evidence="9">
    <location>
        <begin position="95"/>
        <end position="118"/>
    </location>
</feature>
<accession>A0A7G8BCE9</accession>